<dbReference type="EMBL" id="CP000891">
    <property type="protein sequence ID" value="ABX50658.1"/>
    <property type="molecule type" value="Genomic_DNA"/>
</dbReference>
<accession>A9L0M7</accession>
<sequence length="171" mass="19513">MEKSDVTCFHTGWSVFLDITMWSKWLDIAANIATIGAVLIAFYAAHVAYNQLLSNIKETRNATAYNLYNQYLSLCMANPNFSYGMEIPNSHCVEYAKYCWFVSTMLFSFEQIVETQNNNPQWISTIKSQLRIHKKHLKVSTSVSNGDWEPRLCLIINEVIAEADNEVVAEG</sequence>
<organism evidence="2 3">
    <name type="scientific">Shewanella baltica (strain OS195)</name>
    <dbReference type="NCBI Taxonomy" id="399599"/>
    <lineage>
        <taxon>Bacteria</taxon>
        <taxon>Pseudomonadati</taxon>
        <taxon>Pseudomonadota</taxon>
        <taxon>Gammaproteobacteria</taxon>
        <taxon>Alteromonadales</taxon>
        <taxon>Shewanellaceae</taxon>
        <taxon>Shewanella</taxon>
    </lineage>
</organism>
<feature type="transmembrane region" description="Helical" evidence="1">
    <location>
        <begin position="28"/>
        <end position="49"/>
    </location>
</feature>
<protein>
    <submittedName>
        <fullName evidence="2">Uncharacterized protein</fullName>
    </submittedName>
</protein>
<keyword evidence="1" id="KW-0812">Transmembrane</keyword>
<reference evidence="2 3" key="1">
    <citation type="submission" date="2007-11" db="EMBL/GenBank/DDBJ databases">
        <title>Complete sequence of chromosome of Shewanella baltica OS195.</title>
        <authorList>
            <consortium name="US DOE Joint Genome Institute"/>
            <person name="Copeland A."/>
            <person name="Lucas S."/>
            <person name="Lapidus A."/>
            <person name="Barry K."/>
            <person name="Glavina del Rio T."/>
            <person name="Dalin E."/>
            <person name="Tice H."/>
            <person name="Pitluck S."/>
            <person name="Chain P."/>
            <person name="Malfatti S."/>
            <person name="Shin M."/>
            <person name="Vergez L."/>
            <person name="Schmutz J."/>
            <person name="Larimer F."/>
            <person name="Land M."/>
            <person name="Hauser L."/>
            <person name="Kyrpides N."/>
            <person name="Kim E."/>
            <person name="Brettar I."/>
            <person name="Rodrigues J."/>
            <person name="Konstantinidis K."/>
            <person name="Klappenbach J."/>
            <person name="Hofle M."/>
            <person name="Tiedje J."/>
            <person name="Richardson P."/>
        </authorList>
    </citation>
    <scope>NUCLEOTIDE SEQUENCE [LARGE SCALE GENOMIC DNA]</scope>
    <source>
        <strain evidence="2 3">OS195</strain>
    </source>
</reference>
<evidence type="ECO:0000313" key="3">
    <source>
        <dbReference type="Proteomes" id="UP000000770"/>
    </source>
</evidence>
<dbReference type="KEGG" id="sbn:Sbal195_3496"/>
<gene>
    <name evidence="2" type="ordered locus">Sbal195_3496</name>
</gene>
<evidence type="ECO:0000313" key="2">
    <source>
        <dbReference type="EMBL" id="ABX50658.1"/>
    </source>
</evidence>
<keyword evidence="1" id="KW-1133">Transmembrane helix</keyword>
<dbReference type="AlphaFoldDB" id="A9L0M7"/>
<proteinExistence type="predicted"/>
<keyword evidence="1" id="KW-0472">Membrane</keyword>
<name>A9L0M7_SHEB9</name>
<evidence type="ECO:0000256" key="1">
    <source>
        <dbReference type="SAM" id="Phobius"/>
    </source>
</evidence>
<dbReference type="HOGENOM" id="CLU_1843471_0_0_6"/>
<dbReference type="Proteomes" id="UP000000770">
    <property type="component" value="Chromosome"/>
</dbReference>